<dbReference type="RefSeq" id="WP_379772384.1">
    <property type="nucleotide sequence ID" value="NZ_JBHSMZ010000014.1"/>
</dbReference>
<comment type="caution">
    <text evidence="1">The sequence shown here is derived from an EMBL/GenBank/DDBJ whole genome shotgun (WGS) entry which is preliminary data.</text>
</comment>
<accession>A0ABW0S2M3</accession>
<proteinExistence type="predicted"/>
<organism evidence="1 2">
    <name type="scientific">Massilia aerilata</name>
    <dbReference type="NCBI Taxonomy" id="453817"/>
    <lineage>
        <taxon>Bacteria</taxon>
        <taxon>Pseudomonadati</taxon>
        <taxon>Pseudomonadota</taxon>
        <taxon>Betaproteobacteria</taxon>
        <taxon>Burkholderiales</taxon>
        <taxon>Oxalobacteraceae</taxon>
        <taxon>Telluria group</taxon>
        <taxon>Massilia</taxon>
    </lineage>
</organism>
<evidence type="ECO:0000313" key="2">
    <source>
        <dbReference type="Proteomes" id="UP001596086"/>
    </source>
</evidence>
<reference evidence="2" key="1">
    <citation type="journal article" date="2019" name="Int. J. Syst. Evol. Microbiol.">
        <title>The Global Catalogue of Microorganisms (GCM) 10K type strain sequencing project: providing services to taxonomists for standard genome sequencing and annotation.</title>
        <authorList>
            <consortium name="The Broad Institute Genomics Platform"/>
            <consortium name="The Broad Institute Genome Sequencing Center for Infectious Disease"/>
            <person name="Wu L."/>
            <person name="Ma J."/>
        </authorList>
    </citation>
    <scope>NUCLEOTIDE SEQUENCE [LARGE SCALE GENOMIC DNA]</scope>
    <source>
        <strain evidence="2">CGMCC 4.5798</strain>
    </source>
</reference>
<sequence length="92" mass="10483">MRLLARLQLGRLVQTFFQEHVMLSTSTKDDSLCWMTDVGIPPEDVQYLRTMAAYRDHKIASVRARIKEIQDAAYDALLTVSMSPGLPLVYPQ</sequence>
<name>A0ABW0S2M3_9BURK</name>
<protein>
    <submittedName>
        <fullName evidence="1">Uncharacterized protein</fullName>
    </submittedName>
</protein>
<evidence type="ECO:0000313" key="1">
    <source>
        <dbReference type="EMBL" id="MFC5550180.1"/>
    </source>
</evidence>
<keyword evidence="2" id="KW-1185">Reference proteome</keyword>
<dbReference type="Proteomes" id="UP001596086">
    <property type="component" value="Unassembled WGS sequence"/>
</dbReference>
<gene>
    <name evidence="1" type="ORF">ACFPO9_16825</name>
</gene>
<dbReference type="EMBL" id="JBHSMZ010000014">
    <property type="protein sequence ID" value="MFC5550180.1"/>
    <property type="molecule type" value="Genomic_DNA"/>
</dbReference>